<sequence>MPSGLNQPVLQIASQLNQLPPSSCLSNWAGAPTTATLSSYAPLLDSEPTRAPSPSRPSIAPGSPAPESRPMANAKKYPLVVAQYNLRSHPTRTEHWNVAILESRERAHIYELAGNTDTFHYEYKVVSNFARSSNFRGGCYVGSITEDKVAWLNEKLREVTIVLHNPDFDAQTWVINAVRHLKGEEGVVIEEVRERVIRAELELEKDRWDAVEDTIEDRLFHKPRREMGPVVYHSANPKISEQQQEKTDGGGNVPEQSVGTEAGTGESSDGGKAVSEIHEK</sequence>
<gene>
    <name evidence="2" type="ORF">BDV98DRAFT_570629</name>
</gene>
<evidence type="ECO:0000313" key="3">
    <source>
        <dbReference type="Proteomes" id="UP000305067"/>
    </source>
</evidence>
<feature type="region of interest" description="Disordered" evidence="1">
    <location>
        <begin position="44"/>
        <end position="71"/>
    </location>
</feature>
<feature type="region of interest" description="Disordered" evidence="1">
    <location>
        <begin position="235"/>
        <end position="280"/>
    </location>
</feature>
<dbReference type="AlphaFoldDB" id="A0A5C3QGL6"/>
<dbReference type="OrthoDB" id="37659at2759"/>
<keyword evidence="3" id="KW-1185">Reference proteome</keyword>
<protein>
    <submittedName>
        <fullName evidence="2">Uncharacterized protein</fullName>
    </submittedName>
</protein>
<organism evidence="2 3">
    <name type="scientific">Pterulicium gracile</name>
    <dbReference type="NCBI Taxonomy" id="1884261"/>
    <lineage>
        <taxon>Eukaryota</taxon>
        <taxon>Fungi</taxon>
        <taxon>Dikarya</taxon>
        <taxon>Basidiomycota</taxon>
        <taxon>Agaricomycotina</taxon>
        <taxon>Agaricomycetes</taxon>
        <taxon>Agaricomycetidae</taxon>
        <taxon>Agaricales</taxon>
        <taxon>Pleurotineae</taxon>
        <taxon>Pterulaceae</taxon>
        <taxon>Pterulicium</taxon>
    </lineage>
</organism>
<dbReference type="Proteomes" id="UP000305067">
    <property type="component" value="Unassembled WGS sequence"/>
</dbReference>
<evidence type="ECO:0000256" key="1">
    <source>
        <dbReference type="SAM" id="MobiDB-lite"/>
    </source>
</evidence>
<reference evidence="2 3" key="1">
    <citation type="journal article" date="2019" name="Nat. Ecol. Evol.">
        <title>Megaphylogeny resolves global patterns of mushroom evolution.</title>
        <authorList>
            <person name="Varga T."/>
            <person name="Krizsan K."/>
            <person name="Foldi C."/>
            <person name="Dima B."/>
            <person name="Sanchez-Garcia M."/>
            <person name="Sanchez-Ramirez S."/>
            <person name="Szollosi G.J."/>
            <person name="Szarkandi J.G."/>
            <person name="Papp V."/>
            <person name="Albert L."/>
            <person name="Andreopoulos W."/>
            <person name="Angelini C."/>
            <person name="Antonin V."/>
            <person name="Barry K.W."/>
            <person name="Bougher N.L."/>
            <person name="Buchanan P."/>
            <person name="Buyck B."/>
            <person name="Bense V."/>
            <person name="Catcheside P."/>
            <person name="Chovatia M."/>
            <person name="Cooper J."/>
            <person name="Damon W."/>
            <person name="Desjardin D."/>
            <person name="Finy P."/>
            <person name="Geml J."/>
            <person name="Haridas S."/>
            <person name="Hughes K."/>
            <person name="Justo A."/>
            <person name="Karasinski D."/>
            <person name="Kautmanova I."/>
            <person name="Kiss B."/>
            <person name="Kocsube S."/>
            <person name="Kotiranta H."/>
            <person name="LaButti K.M."/>
            <person name="Lechner B.E."/>
            <person name="Liimatainen K."/>
            <person name="Lipzen A."/>
            <person name="Lukacs Z."/>
            <person name="Mihaltcheva S."/>
            <person name="Morgado L.N."/>
            <person name="Niskanen T."/>
            <person name="Noordeloos M.E."/>
            <person name="Ohm R.A."/>
            <person name="Ortiz-Santana B."/>
            <person name="Ovrebo C."/>
            <person name="Racz N."/>
            <person name="Riley R."/>
            <person name="Savchenko A."/>
            <person name="Shiryaev A."/>
            <person name="Soop K."/>
            <person name="Spirin V."/>
            <person name="Szebenyi C."/>
            <person name="Tomsovsky M."/>
            <person name="Tulloss R.E."/>
            <person name="Uehling J."/>
            <person name="Grigoriev I.V."/>
            <person name="Vagvolgyi C."/>
            <person name="Papp T."/>
            <person name="Martin F.M."/>
            <person name="Miettinen O."/>
            <person name="Hibbett D.S."/>
            <person name="Nagy L.G."/>
        </authorList>
    </citation>
    <scope>NUCLEOTIDE SEQUENCE [LARGE SCALE GENOMIC DNA]</scope>
    <source>
        <strain evidence="2 3">CBS 309.79</strain>
    </source>
</reference>
<evidence type="ECO:0000313" key="2">
    <source>
        <dbReference type="EMBL" id="TFK99640.1"/>
    </source>
</evidence>
<name>A0A5C3QGL6_9AGAR</name>
<dbReference type="EMBL" id="ML178832">
    <property type="protein sequence ID" value="TFK99640.1"/>
    <property type="molecule type" value="Genomic_DNA"/>
</dbReference>
<proteinExistence type="predicted"/>
<accession>A0A5C3QGL6</accession>
<feature type="compositionally biased region" description="Low complexity" evidence="1">
    <location>
        <begin position="49"/>
        <end position="66"/>
    </location>
</feature>